<keyword evidence="4" id="KW-1185">Reference proteome</keyword>
<sequence>MNGTITPSTQYLDVPGGRLAYDDTRQGAGTPVVLLPGMLDSRRAYRHLHPLLTVAGRRVITMDLRGFGESSIVWDDYSPSAVATDVLALLDHLGIERAVLVGQSYTGATVVKLAGDAPQRVAGIALIDAFVEQRANALMKGVMAVMGAAMVRWPAVWGYYLRKMAFPGPRPADLDTYVDGLVAALHTPGRRTATRGHVNGDSAPIGWSAAVRCPALVLMGSKDPDFPRPEAVADLQAEKLGARKIMIEGSGHYPMADNPQAVADALLPFLAELA</sequence>
<dbReference type="OrthoDB" id="3771266at2"/>
<organism evidence="3 4">
    <name type="scientific">Kitasatospora aureofaciens</name>
    <name type="common">Streptomyces aureofaciens</name>
    <dbReference type="NCBI Taxonomy" id="1894"/>
    <lineage>
        <taxon>Bacteria</taxon>
        <taxon>Bacillati</taxon>
        <taxon>Actinomycetota</taxon>
        <taxon>Actinomycetes</taxon>
        <taxon>Kitasatosporales</taxon>
        <taxon>Streptomycetaceae</taxon>
        <taxon>Kitasatospora</taxon>
    </lineage>
</organism>
<reference evidence="2" key="1">
    <citation type="journal article" date="2014" name="Int. J. Syst. Evol. Microbiol.">
        <title>Complete genome sequence of Corynebacterium casei LMG S-19264T (=DSM 44701T), isolated from a smear-ripened cheese.</title>
        <authorList>
            <consortium name="US DOE Joint Genome Institute (JGI-PGF)"/>
            <person name="Walter F."/>
            <person name="Albersmeier A."/>
            <person name="Kalinowski J."/>
            <person name="Ruckert C."/>
        </authorList>
    </citation>
    <scope>NUCLEOTIDE SEQUENCE</scope>
    <source>
        <strain evidence="2">JCM 4434</strain>
    </source>
</reference>
<feature type="domain" description="AB hydrolase-1" evidence="1">
    <location>
        <begin position="31"/>
        <end position="174"/>
    </location>
</feature>
<reference evidence="3" key="4">
    <citation type="submission" date="2016-08" db="EMBL/GenBank/DDBJ databases">
        <title>Sequencing, Assembly and Comparative Genomics of S. aureofaciens ATCC 10762.</title>
        <authorList>
            <person name="Gradnigo J.S."/>
            <person name="Johnson N."/>
            <person name="Somerville G.A."/>
        </authorList>
    </citation>
    <scope>NUCLEOTIDE SEQUENCE [LARGE SCALE GENOMIC DNA]</scope>
    <source>
        <strain evidence="3">ATCC 10762</strain>
    </source>
</reference>
<proteinExistence type="predicted"/>
<protein>
    <submittedName>
        <fullName evidence="2">Hydrolase</fullName>
    </submittedName>
</protein>
<dbReference type="PANTHER" id="PTHR43194">
    <property type="entry name" value="HYDROLASE ALPHA/BETA FOLD FAMILY"/>
    <property type="match status" value="1"/>
</dbReference>
<dbReference type="Gene3D" id="3.40.50.1820">
    <property type="entry name" value="alpha/beta hydrolase"/>
    <property type="match status" value="1"/>
</dbReference>
<name>A0A1E7N152_KITAU</name>
<dbReference type="GeneID" id="97485064"/>
<dbReference type="InterPro" id="IPR029058">
    <property type="entry name" value="AB_hydrolase_fold"/>
</dbReference>
<dbReference type="RefSeq" id="WP_030557823.1">
    <property type="nucleotide sequence ID" value="NZ_BMUB01000003.1"/>
</dbReference>
<dbReference type="EMBL" id="BMUB01000003">
    <property type="protein sequence ID" value="GGU67941.1"/>
    <property type="molecule type" value="Genomic_DNA"/>
</dbReference>
<dbReference type="InterPro" id="IPR000073">
    <property type="entry name" value="AB_hydrolase_1"/>
</dbReference>
<dbReference type="KEGG" id="kau:B6264_10130"/>
<comment type="caution">
    <text evidence="3">The sequence shown here is derived from an EMBL/GenBank/DDBJ whole genome shotgun (WGS) entry which is preliminary data.</text>
</comment>
<dbReference type="Proteomes" id="UP000037395">
    <property type="component" value="Unassembled WGS sequence"/>
</dbReference>
<evidence type="ECO:0000313" key="2">
    <source>
        <dbReference type="EMBL" id="GGU67941.1"/>
    </source>
</evidence>
<dbReference type="Proteomes" id="UP000610124">
    <property type="component" value="Unassembled WGS sequence"/>
</dbReference>
<dbReference type="GO" id="GO:0016787">
    <property type="term" value="F:hydrolase activity"/>
    <property type="evidence" value="ECO:0007669"/>
    <property type="project" value="UniProtKB-KW"/>
</dbReference>
<accession>A0A1E7N152</accession>
<accession>A0A8H9LJ71</accession>
<reference evidence="4" key="3">
    <citation type="submission" date="2016-08" db="EMBL/GenBank/DDBJ databases">
        <title>Sequencing, assembly and comparative genomics of S. aureofaciens ATCC 10762.</title>
        <authorList>
            <person name="Gradnigo J.S."/>
            <person name="Johnson N."/>
            <person name="Somerville G.A."/>
        </authorList>
    </citation>
    <scope>NUCLEOTIDE SEQUENCE [LARGE SCALE GENOMIC DNA]</scope>
    <source>
        <strain evidence="4">ATCC 10762 / DSM 40127 / CCM 3239 / JCM 4008 / LMG 5968 / NBRC 12843 / NCIMB 8234 / A-377</strain>
    </source>
</reference>
<evidence type="ECO:0000313" key="3">
    <source>
        <dbReference type="EMBL" id="OEV34405.1"/>
    </source>
</evidence>
<gene>
    <name evidence="2" type="ORF">GCM10010502_19090</name>
    <name evidence="3" type="ORF">HS99_0035950</name>
</gene>
<dbReference type="Pfam" id="PF00561">
    <property type="entry name" value="Abhydrolase_1"/>
    <property type="match status" value="1"/>
</dbReference>
<dbReference type="PRINTS" id="PR00111">
    <property type="entry name" value="ABHYDROLASE"/>
</dbReference>
<dbReference type="SUPFAM" id="SSF53474">
    <property type="entry name" value="alpha/beta-Hydrolases"/>
    <property type="match status" value="1"/>
</dbReference>
<dbReference type="PRINTS" id="PR00412">
    <property type="entry name" value="EPOXHYDRLASE"/>
</dbReference>
<evidence type="ECO:0000313" key="4">
    <source>
        <dbReference type="Proteomes" id="UP000037395"/>
    </source>
</evidence>
<dbReference type="EMBL" id="JPRF03000047">
    <property type="protein sequence ID" value="OEV34405.1"/>
    <property type="molecule type" value="Genomic_DNA"/>
</dbReference>
<reference evidence="2" key="5">
    <citation type="submission" date="2020-09" db="EMBL/GenBank/DDBJ databases">
        <authorList>
            <person name="Sun Q."/>
            <person name="Ohkuma M."/>
        </authorList>
    </citation>
    <scope>NUCLEOTIDE SEQUENCE</scope>
    <source>
        <strain evidence="2">JCM 4434</strain>
    </source>
</reference>
<keyword evidence="2" id="KW-0378">Hydrolase</keyword>
<reference evidence="3 4" key="2">
    <citation type="submission" date="2014-07" db="EMBL/GenBank/DDBJ databases">
        <authorList>
            <person name="Zhang J.E."/>
            <person name="Yang H."/>
            <person name="Guo J."/>
            <person name="Deng Z."/>
            <person name="Luo H."/>
            <person name="Luo M."/>
            <person name="Zhao B."/>
        </authorList>
    </citation>
    <scope>NUCLEOTIDE SEQUENCE [LARGE SCALE GENOMIC DNA]</scope>
    <source>
        <strain evidence="3">ATCC 10762</strain>
        <strain evidence="4">ATCC 10762 / DSM 40127 / CCM 3239 / JCM 4008 / LMG 5968 / NBRC 12843 / NCIMB 8234 / A-377</strain>
    </source>
</reference>
<dbReference type="InterPro" id="IPR050228">
    <property type="entry name" value="Carboxylesterase_BioH"/>
</dbReference>
<dbReference type="InterPro" id="IPR000639">
    <property type="entry name" value="Epox_hydrolase-like"/>
</dbReference>
<evidence type="ECO:0000259" key="1">
    <source>
        <dbReference type="Pfam" id="PF00561"/>
    </source>
</evidence>
<dbReference type="AlphaFoldDB" id="A0A1E7N152"/>
<dbReference type="PANTHER" id="PTHR43194:SF2">
    <property type="entry name" value="PEROXISOMAL MEMBRANE PROTEIN LPX1"/>
    <property type="match status" value="1"/>
</dbReference>